<dbReference type="KEGG" id="mlut:JET14_14350"/>
<gene>
    <name evidence="2" type="ORF">JET14_14350</name>
</gene>
<dbReference type="PROSITE" id="PS51819">
    <property type="entry name" value="VOC"/>
    <property type="match status" value="2"/>
</dbReference>
<dbReference type="CDD" id="cd07247">
    <property type="entry name" value="SgaA_N_like"/>
    <property type="match status" value="2"/>
</dbReference>
<dbReference type="Pfam" id="PF00903">
    <property type="entry name" value="Glyoxalase"/>
    <property type="match status" value="2"/>
</dbReference>
<feature type="domain" description="VOC" evidence="1">
    <location>
        <begin position="141"/>
        <end position="256"/>
    </location>
</feature>
<name>A0A7T7HI03_9HYPH</name>
<dbReference type="EMBL" id="CP066786">
    <property type="protein sequence ID" value="QQM29489.1"/>
    <property type="molecule type" value="Genomic_DNA"/>
</dbReference>
<accession>A0A7T7HI03</accession>
<feature type="domain" description="VOC" evidence="1">
    <location>
        <begin position="4"/>
        <end position="123"/>
    </location>
</feature>
<organism evidence="2 3">
    <name type="scientific">Martelella lutilitoris</name>
    <dbReference type="NCBI Taxonomy" id="2583532"/>
    <lineage>
        <taxon>Bacteria</taxon>
        <taxon>Pseudomonadati</taxon>
        <taxon>Pseudomonadota</taxon>
        <taxon>Alphaproteobacteria</taxon>
        <taxon>Hyphomicrobiales</taxon>
        <taxon>Aurantimonadaceae</taxon>
        <taxon>Martelella</taxon>
    </lineage>
</organism>
<protein>
    <submittedName>
        <fullName evidence="2">VOC family protein</fullName>
    </submittedName>
</protein>
<sequence length="258" mass="27782">MSSEFVWYELLTTDTAAAEAFYKDVIGWDARDGGMPDVSYTLFSVSGFETYAAGMMALNEEMLARNVPPNWSGYVYVEDVDAKAAAFVAEGGSINVPAMDIPSVGRFAVVSDPQGAVICLFNPIMPEGGMPEAPPARTPGTFGWCELYTSDAEAAVAFYEKMFGWKETSTMDMGPMGKYHLFGPGEEPIGGIMKKPDDMPVSAWAYYIYVDGLDAAIERVKNGGGQLLNGPMDVPDGAVIAQCLDPQGAYFCLVSDSR</sequence>
<dbReference type="InterPro" id="IPR004360">
    <property type="entry name" value="Glyas_Fos-R_dOase_dom"/>
</dbReference>
<dbReference type="InterPro" id="IPR029068">
    <property type="entry name" value="Glyas_Bleomycin-R_OHBP_Dase"/>
</dbReference>
<proteinExistence type="predicted"/>
<evidence type="ECO:0000313" key="2">
    <source>
        <dbReference type="EMBL" id="QQM29489.1"/>
    </source>
</evidence>
<dbReference type="PANTHER" id="PTHR33993">
    <property type="entry name" value="GLYOXALASE-RELATED"/>
    <property type="match status" value="1"/>
</dbReference>
<dbReference type="SUPFAM" id="SSF54593">
    <property type="entry name" value="Glyoxalase/Bleomycin resistance protein/Dihydroxybiphenyl dioxygenase"/>
    <property type="match status" value="2"/>
</dbReference>
<reference evidence="2 3" key="1">
    <citation type="submission" date="2020-12" db="EMBL/GenBank/DDBJ databases">
        <authorList>
            <person name="Zheng R.K."/>
            <person name="Sun C.M."/>
        </authorList>
    </citation>
    <scope>NUCLEOTIDE SEQUENCE [LARGE SCALE GENOMIC DNA]</scope>
    <source>
        <strain evidence="2 3">ZRK001</strain>
    </source>
</reference>
<dbReference type="AlphaFoldDB" id="A0A7T7HI03"/>
<dbReference type="PANTHER" id="PTHR33993:SF14">
    <property type="entry name" value="GB|AAF24581.1"/>
    <property type="match status" value="1"/>
</dbReference>
<evidence type="ECO:0000313" key="3">
    <source>
        <dbReference type="Proteomes" id="UP000596083"/>
    </source>
</evidence>
<dbReference type="InterPro" id="IPR037523">
    <property type="entry name" value="VOC_core"/>
</dbReference>
<dbReference type="Gene3D" id="3.10.180.10">
    <property type="entry name" value="2,3-Dihydroxybiphenyl 1,2-Dioxygenase, domain 1"/>
    <property type="match status" value="2"/>
</dbReference>
<dbReference type="Proteomes" id="UP000596083">
    <property type="component" value="Chromosome"/>
</dbReference>
<evidence type="ECO:0000259" key="1">
    <source>
        <dbReference type="PROSITE" id="PS51819"/>
    </source>
</evidence>
<dbReference type="InterPro" id="IPR052164">
    <property type="entry name" value="Anthracycline_SecMetBiosynth"/>
</dbReference>
<dbReference type="RefSeq" id="WP_200334410.1">
    <property type="nucleotide sequence ID" value="NZ_CP066786.1"/>
</dbReference>